<evidence type="ECO:0000313" key="2">
    <source>
        <dbReference type="Proteomes" id="UP000242770"/>
    </source>
</evidence>
<name>A0A0F7RXI2_9BASI</name>
<organism evidence="1 2">
    <name type="scientific">Sporisorium scitamineum</name>
    <dbReference type="NCBI Taxonomy" id="49012"/>
    <lineage>
        <taxon>Eukaryota</taxon>
        <taxon>Fungi</taxon>
        <taxon>Dikarya</taxon>
        <taxon>Basidiomycota</taxon>
        <taxon>Ustilaginomycotina</taxon>
        <taxon>Ustilaginomycetes</taxon>
        <taxon>Ustilaginales</taxon>
        <taxon>Ustilaginaceae</taxon>
        <taxon>Sporisorium</taxon>
    </lineage>
</organism>
<gene>
    <name evidence="1" type="primary">SSCI33720.1</name>
</gene>
<protein>
    <submittedName>
        <fullName evidence="1">Uncharacterized protein</fullName>
    </submittedName>
</protein>
<keyword evidence="2" id="KW-1185">Reference proteome</keyword>
<dbReference type="AlphaFoldDB" id="A0A0F7RXI2"/>
<evidence type="ECO:0000313" key="1">
    <source>
        <dbReference type="EMBL" id="CDS00023.1"/>
    </source>
</evidence>
<reference evidence="2" key="1">
    <citation type="submission" date="2014-06" db="EMBL/GenBank/DDBJ databases">
        <authorList>
            <person name="Berkman P.J."/>
        </authorList>
    </citation>
    <scope>NUCLEOTIDE SEQUENCE [LARGE SCALE GENOMIC DNA]</scope>
</reference>
<accession>A0A0F7RXI2</accession>
<sequence>MSNTASYISCSVQNIQPRYCLVQFCAVPPFGRVLNRAGPLFLPPAPHFVSSRTPIFVDLHRASAKRQMASAILDYKKPLKAGSGSRNSHIHLYTP</sequence>
<dbReference type="Proteomes" id="UP000242770">
    <property type="component" value="Unassembled WGS sequence"/>
</dbReference>
<dbReference type="EMBL" id="CCFA01001865">
    <property type="protein sequence ID" value="CDS00023.1"/>
    <property type="molecule type" value="Genomic_DNA"/>
</dbReference>
<proteinExistence type="predicted"/>